<organism evidence="1 2">
    <name type="scientific">Ficus carica</name>
    <name type="common">Common fig</name>
    <dbReference type="NCBI Taxonomy" id="3494"/>
    <lineage>
        <taxon>Eukaryota</taxon>
        <taxon>Viridiplantae</taxon>
        <taxon>Streptophyta</taxon>
        <taxon>Embryophyta</taxon>
        <taxon>Tracheophyta</taxon>
        <taxon>Spermatophyta</taxon>
        <taxon>Magnoliopsida</taxon>
        <taxon>eudicotyledons</taxon>
        <taxon>Gunneridae</taxon>
        <taxon>Pentapetalae</taxon>
        <taxon>rosids</taxon>
        <taxon>fabids</taxon>
        <taxon>Rosales</taxon>
        <taxon>Moraceae</taxon>
        <taxon>Ficeae</taxon>
        <taxon>Ficus</taxon>
    </lineage>
</organism>
<evidence type="ECO:0000313" key="2">
    <source>
        <dbReference type="Proteomes" id="UP001187192"/>
    </source>
</evidence>
<accession>A0AA88DCC2</accession>
<reference evidence="1" key="1">
    <citation type="submission" date="2023-07" db="EMBL/GenBank/DDBJ databases">
        <title>draft genome sequence of fig (Ficus carica).</title>
        <authorList>
            <person name="Takahashi T."/>
            <person name="Nishimura K."/>
        </authorList>
    </citation>
    <scope>NUCLEOTIDE SEQUENCE</scope>
</reference>
<gene>
    <name evidence="1" type="ORF">TIFTF001_023240</name>
</gene>
<dbReference type="Proteomes" id="UP001187192">
    <property type="component" value="Unassembled WGS sequence"/>
</dbReference>
<name>A0AA88DCC2_FICCA</name>
<dbReference type="EMBL" id="BTGU01000049">
    <property type="protein sequence ID" value="GMN54113.1"/>
    <property type="molecule type" value="Genomic_DNA"/>
</dbReference>
<keyword evidence="2" id="KW-1185">Reference proteome</keyword>
<dbReference type="AlphaFoldDB" id="A0AA88DCC2"/>
<sequence>MGDFQLLDQEKWPDLGHQMEGVTRACLGGAATQAFSELGDTCLGGATEQGRRALEACGHVPRKRGLAGLSEPWRHTLRRYHIGLSRP</sequence>
<proteinExistence type="predicted"/>
<protein>
    <submittedName>
        <fullName evidence="1">Uncharacterized protein</fullName>
    </submittedName>
</protein>
<dbReference type="Gramene" id="FCD_00034867-RA">
    <property type="protein sequence ID" value="FCD_00034867-RA:cds"/>
    <property type="gene ID" value="FCD_00034867"/>
</dbReference>
<evidence type="ECO:0000313" key="1">
    <source>
        <dbReference type="EMBL" id="GMN54113.1"/>
    </source>
</evidence>
<comment type="caution">
    <text evidence="1">The sequence shown here is derived from an EMBL/GenBank/DDBJ whole genome shotgun (WGS) entry which is preliminary data.</text>
</comment>